<dbReference type="EMBL" id="BEYU01000018">
    <property type="protein sequence ID" value="GBG26043.1"/>
    <property type="molecule type" value="Genomic_DNA"/>
</dbReference>
<dbReference type="AlphaFoldDB" id="A0A2R5GBT8"/>
<evidence type="ECO:0000256" key="2">
    <source>
        <dbReference type="SAM" id="SignalP"/>
    </source>
</evidence>
<organism evidence="3 4">
    <name type="scientific">Hondaea fermentalgiana</name>
    <dbReference type="NCBI Taxonomy" id="2315210"/>
    <lineage>
        <taxon>Eukaryota</taxon>
        <taxon>Sar</taxon>
        <taxon>Stramenopiles</taxon>
        <taxon>Bigyra</taxon>
        <taxon>Labyrinthulomycetes</taxon>
        <taxon>Thraustochytrida</taxon>
        <taxon>Thraustochytriidae</taxon>
        <taxon>Hondaea</taxon>
    </lineage>
</organism>
<proteinExistence type="predicted"/>
<name>A0A2R5GBT8_9STRA</name>
<dbReference type="InParanoid" id="A0A2R5GBT8"/>
<feature type="region of interest" description="Disordered" evidence="1">
    <location>
        <begin position="244"/>
        <end position="354"/>
    </location>
</feature>
<evidence type="ECO:0000256" key="1">
    <source>
        <dbReference type="SAM" id="MobiDB-lite"/>
    </source>
</evidence>
<keyword evidence="2" id="KW-0732">Signal</keyword>
<comment type="caution">
    <text evidence="3">The sequence shown here is derived from an EMBL/GenBank/DDBJ whole genome shotgun (WGS) entry which is preliminary data.</text>
</comment>
<feature type="compositionally biased region" description="Polar residues" evidence="1">
    <location>
        <begin position="320"/>
        <end position="334"/>
    </location>
</feature>
<feature type="compositionally biased region" description="Low complexity" evidence="1">
    <location>
        <begin position="275"/>
        <end position="292"/>
    </location>
</feature>
<reference evidence="3 4" key="1">
    <citation type="submission" date="2017-12" db="EMBL/GenBank/DDBJ databases">
        <title>Sequencing, de novo assembly and annotation of complete genome of a new Thraustochytrid species, strain FCC1311.</title>
        <authorList>
            <person name="Sedici K."/>
            <person name="Godart F."/>
            <person name="Aiese Cigliano R."/>
            <person name="Sanseverino W."/>
            <person name="Barakat M."/>
            <person name="Ortet P."/>
            <person name="Marechal E."/>
            <person name="Cagnac O."/>
            <person name="Amato A."/>
        </authorList>
    </citation>
    <scope>NUCLEOTIDE SEQUENCE [LARGE SCALE GENOMIC DNA]</scope>
</reference>
<gene>
    <name evidence="3" type="ORF">FCC1311_022632</name>
</gene>
<feature type="chain" id="PRO_5015303194" evidence="2">
    <location>
        <begin position="23"/>
        <end position="368"/>
    </location>
</feature>
<feature type="signal peptide" evidence="2">
    <location>
        <begin position="1"/>
        <end position="22"/>
    </location>
</feature>
<evidence type="ECO:0000313" key="4">
    <source>
        <dbReference type="Proteomes" id="UP000241890"/>
    </source>
</evidence>
<evidence type="ECO:0000313" key="3">
    <source>
        <dbReference type="EMBL" id="GBG26043.1"/>
    </source>
</evidence>
<feature type="compositionally biased region" description="Low complexity" evidence="1">
    <location>
        <begin position="299"/>
        <end position="319"/>
    </location>
</feature>
<sequence>MQMSIKVAVTVLALALVKEGSAFTIENPTSTDAYTSYTAQEPISGTTVYVASGGPSGLESGNCTFSTGTEDEWNIKERGGDTTTVNGCTDVVKKSNSANSLPRKYSASGNAPSAFDSTDQWCFIGEVNDGGSSAANAGVANYNAKDGQNDKWTEWAYCAEETTDEVYQYTSLKGFSKNESKNVDGYPCAGTWNYNTNDGDPVAVTSNCLPFDEYPPYTDGLDFSDVPEEQQAYWCYLEPGDGSRGYNPEQVDSEGNPTDKVYSWGFCQDSEDPYTDSSSSDTAAPTASPTESPTEESSTEAPTSESGNSTETGNSTSTEAPTQAPETDSGTSAPTPDDEEGSSGEAPSAATGLSVSMLLATAAVARAL</sequence>
<keyword evidence="4" id="KW-1185">Reference proteome</keyword>
<protein>
    <submittedName>
        <fullName evidence="3">Uncharacterized protein</fullName>
    </submittedName>
</protein>
<dbReference type="Proteomes" id="UP000241890">
    <property type="component" value="Unassembled WGS sequence"/>
</dbReference>
<accession>A0A2R5GBT8</accession>